<dbReference type="AlphaFoldDB" id="A0AAU7QEQ1"/>
<proteinExistence type="predicted"/>
<name>A0AAU7QEQ1_9GAMM</name>
<accession>A0AAU7QEQ1</accession>
<organism evidence="1">
    <name type="scientific">Acerihabitans sp. KWT182</name>
    <dbReference type="NCBI Taxonomy" id="3157919"/>
    <lineage>
        <taxon>Bacteria</taxon>
        <taxon>Pseudomonadati</taxon>
        <taxon>Pseudomonadota</taxon>
        <taxon>Gammaproteobacteria</taxon>
        <taxon>Enterobacterales</taxon>
        <taxon>Pectobacteriaceae</taxon>
        <taxon>Acerihabitans</taxon>
    </lineage>
</organism>
<sequence length="83" mass="9141">MSKEGDIPVFPVSGWKIGPLPGYDALVLKFQYLASPLQPIEEAEETIFYGLTPEIARGLISDLQKHIEAVEKSASLPHPEAKH</sequence>
<evidence type="ECO:0000313" key="1">
    <source>
        <dbReference type="EMBL" id="XBS71127.1"/>
    </source>
</evidence>
<dbReference type="Pfam" id="PF13991">
    <property type="entry name" value="BssS"/>
    <property type="match status" value="1"/>
</dbReference>
<protein>
    <submittedName>
        <fullName evidence="1">BssS family protein</fullName>
    </submittedName>
</protein>
<dbReference type="EMBL" id="CP157947">
    <property type="protein sequence ID" value="XBS71127.1"/>
    <property type="molecule type" value="Genomic_DNA"/>
</dbReference>
<reference evidence="1" key="1">
    <citation type="submission" date="2024-06" db="EMBL/GenBank/DDBJ databases">
        <authorList>
            <person name="Coelho C."/>
            <person name="Bento M."/>
            <person name="Garcia E."/>
            <person name="Camelo A."/>
            <person name="Brandao I."/>
            <person name="Espirito Santo C."/>
            <person name="Trovao J."/>
            <person name="Verissimo A."/>
            <person name="Costa J."/>
            <person name="Tiago I."/>
        </authorList>
    </citation>
    <scope>NUCLEOTIDE SEQUENCE</scope>
    <source>
        <strain evidence="1">KWT182</strain>
    </source>
</reference>
<gene>
    <name evidence="1" type="ORF">ABK905_09230</name>
</gene>
<dbReference type="InterPro" id="IPR025730">
    <property type="entry name" value="Biofilm_BssS"/>
</dbReference>